<protein>
    <submittedName>
        <fullName evidence="2">Uncharacterized protein</fullName>
    </submittedName>
</protein>
<evidence type="ECO:0000256" key="1">
    <source>
        <dbReference type="SAM" id="Phobius"/>
    </source>
</evidence>
<evidence type="ECO:0000313" key="2">
    <source>
        <dbReference type="EMBL" id="KAF9465972.1"/>
    </source>
</evidence>
<dbReference type="Proteomes" id="UP000807353">
    <property type="component" value="Unassembled WGS sequence"/>
</dbReference>
<proteinExistence type="predicted"/>
<keyword evidence="1" id="KW-1133">Transmembrane helix</keyword>
<dbReference type="EMBL" id="MU150244">
    <property type="protein sequence ID" value="KAF9465972.1"/>
    <property type="molecule type" value="Genomic_DNA"/>
</dbReference>
<keyword evidence="1" id="KW-0472">Membrane</keyword>
<gene>
    <name evidence="2" type="ORF">BDZ94DRAFT_1252716</name>
</gene>
<feature type="transmembrane region" description="Helical" evidence="1">
    <location>
        <begin position="7"/>
        <end position="27"/>
    </location>
</feature>
<comment type="caution">
    <text evidence="2">The sequence shown here is derived from an EMBL/GenBank/DDBJ whole genome shotgun (WGS) entry which is preliminary data.</text>
</comment>
<evidence type="ECO:0000313" key="3">
    <source>
        <dbReference type="Proteomes" id="UP000807353"/>
    </source>
</evidence>
<organism evidence="2 3">
    <name type="scientific">Collybia nuda</name>
    <dbReference type="NCBI Taxonomy" id="64659"/>
    <lineage>
        <taxon>Eukaryota</taxon>
        <taxon>Fungi</taxon>
        <taxon>Dikarya</taxon>
        <taxon>Basidiomycota</taxon>
        <taxon>Agaricomycotina</taxon>
        <taxon>Agaricomycetes</taxon>
        <taxon>Agaricomycetidae</taxon>
        <taxon>Agaricales</taxon>
        <taxon>Tricholomatineae</taxon>
        <taxon>Clitocybaceae</taxon>
        <taxon>Collybia</taxon>
    </lineage>
</organism>
<keyword evidence="3" id="KW-1185">Reference proteome</keyword>
<keyword evidence="1" id="KW-0812">Transmembrane</keyword>
<reference evidence="2" key="1">
    <citation type="submission" date="2020-11" db="EMBL/GenBank/DDBJ databases">
        <authorList>
            <consortium name="DOE Joint Genome Institute"/>
            <person name="Ahrendt S."/>
            <person name="Riley R."/>
            <person name="Andreopoulos W."/>
            <person name="Labutti K."/>
            <person name="Pangilinan J."/>
            <person name="Ruiz-Duenas F.J."/>
            <person name="Barrasa J.M."/>
            <person name="Sanchez-Garcia M."/>
            <person name="Camarero S."/>
            <person name="Miyauchi S."/>
            <person name="Serrano A."/>
            <person name="Linde D."/>
            <person name="Babiker R."/>
            <person name="Drula E."/>
            <person name="Ayuso-Fernandez I."/>
            <person name="Pacheco R."/>
            <person name="Padilla G."/>
            <person name="Ferreira P."/>
            <person name="Barriuso J."/>
            <person name="Kellner H."/>
            <person name="Castanera R."/>
            <person name="Alfaro M."/>
            <person name="Ramirez L."/>
            <person name="Pisabarro A.G."/>
            <person name="Kuo A."/>
            <person name="Tritt A."/>
            <person name="Lipzen A."/>
            <person name="He G."/>
            <person name="Yan M."/>
            <person name="Ng V."/>
            <person name="Cullen D."/>
            <person name="Martin F."/>
            <person name="Rosso M.-N."/>
            <person name="Henrissat B."/>
            <person name="Hibbett D."/>
            <person name="Martinez A.T."/>
            <person name="Grigoriev I.V."/>
        </authorList>
    </citation>
    <scope>NUCLEOTIDE SEQUENCE</scope>
    <source>
        <strain evidence="2">CBS 247.69</strain>
    </source>
</reference>
<name>A0A9P5YBZ3_9AGAR</name>
<sequence length="66" mass="7850">MLGSCIFRIESTSLLLCVFFYVLQPYIMMHLDWTFTFLHLLALRLHLLYIPGPCNETIYGRQVYCM</sequence>
<dbReference type="AlphaFoldDB" id="A0A9P5YBZ3"/>
<accession>A0A9P5YBZ3</accession>